<dbReference type="SUPFAM" id="SSF46689">
    <property type="entry name" value="Homeodomain-like"/>
    <property type="match status" value="1"/>
</dbReference>
<evidence type="ECO:0000256" key="2">
    <source>
        <dbReference type="PROSITE-ProRule" id="PRU00335"/>
    </source>
</evidence>
<reference evidence="4" key="2">
    <citation type="submission" date="2021-04" db="EMBL/GenBank/DDBJ databases">
        <authorList>
            <person name="Gilroy R."/>
        </authorList>
    </citation>
    <scope>NUCLEOTIDE SEQUENCE</scope>
    <source>
        <strain evidence="4">USAMLcec3-2134</strain>
    </source>
</reference>
<dbReference type="Proteomes" id="UP000886883">
    <property type="component" value="Unassembled WGS sequence"/>
</dbReference>
<accession>A0A9D2MSJ3</accession>
<evidence type="ECO:0000313" key="4">
    <source>
        <dbReference type="EMBL" id="HJB91616.1"/>
    </source>
</evidence>
<evidence type="ECO:0000313" key="5">
    <source>
        <dbReference type="Proteomes" id="UP000886883"/>
    </source>
</evidence>
<feature type="DNA-binding region" description="H-T-H motif" evidence="2">
    <location>
        <begin position="34"/>
        <end position="53"/>
    </location>
</feature>
<name>A0A9D2MSJ3_9FIRM</name>
<organism evidence="4 5">
    <name type="scientific">Candidatus Eisenbergiella merdigallinarum</name>
    <dbReference type="NCBI Taxonomy" id="2838552"/>
    <lineage>
        <taxon>Bacteria</taxon>
        <taxon>Bacillati</taxon>
        <taxon>Bacillota</taxon>
        <taxon>Clostridia</taxon>
        <taxon>Lachnospirales</taxon>
        <taxon>Lachnospiraceae</taxon>
        <taxon>Eisenbergiella</taxon>
    </lineage>
</organism>
<dbReference type="InterPro" id="IPR050624">
    <property type="entry name" value="HTH-type_Tx_Regulator"/>
</dbReference>
<feature type="domain" description="HTH tetR-type" evidence="3">
    <location>
        <begin position="11"/>
        <end position="71"/>
    </location>
</feature>
<dbReference type="PANTHER" id="PTHR43479">
    <property type="entry name" value="ACREF/ENVCD OPERON REPRESSOR-RELATED"/>
    <property type="match status" value="1"/>
</dbReference>
<dbReference type="AlphaFoldDB" id="A0A9D2MSJ3"/>
<dbReference type="InterPro" id="IPR001647">
    <property type="entry name" value="HTH_TetR"/>
</dbReference>
<evidence type="ECO:0000259" key="3">
    <source>
        <dbReference type="PROSITE" id="PS50977"/>
    </source>
</evidence>
<dbReference type="GO" id="GO:0003677">
    <property type="term" value="F:DNA binding"/>
    <property type="evidence" value="ECO:0007669"/>
    <property type="project" value="UniProtKB-UniRule"/>
</dbReference>
<dbReference type="InterPro" id="IPR009057">
    <property type="entry name" value="Homeodomain-like_sf"/>
</dbReference>
<dbReference type="Gene3D" id="1.10.357.10">
    <property type="entry name" value="Tetracycline Repressor, domain 2"/>
    <property type="match status" value="1"/>
</dbReference>
<sequence>MISEKTDLRITKTLRSIKEAFSALIITKPVNHITVTELAKKAEISKGTFYLHYLDIYDLYNGLVTEVANKIAACFNPYPDLFAAPERFVRTFMFAQLDLFSNTLTVSERKILSENNIRFCPGYPKCFIDAFRQQIYRTDKIVPCMENDIKTEFLITGMLSIIISYPTLFSRPELQESVVRYLTSVVKETFPEFYQ</sequence>
<evidence type="ECO:0000256" key="1">
    <source>
        <dbReference type="ARBA" id="ARBA00023125"/>
    </source>
</evidence>
<protein>
    <submittedName>
        <fullName evidence="4">TetR/AcrR family transcriptional regulator</fullName>
    </submittedName>
</protein>
<dbReference type="EMBL" id="DWXE01000037">
    <property type="protein sequence ID" value="HJB91616.1"/>
    <property type="molecule type" value="Genomic_DNA"/>
</dbReference>
<reference evidence="4" key="1">
    <citation type="journal article" date="2021" name="PeerJ">
        <title>Extensive microbial diversity within the chicken gut microbiome revealed by metagenomics and culture.</title>
        <authorList>
            <person name="Gilroy R."/>
            <person name="Ravi A."/>
            <person name="Getino M."/>
            <person name="Pursley I."/>
            <person name="Horton D.L."/>
            <person name="Alikhan N.F."/>
            <person name="Baker D."/>
            <person name="Gharbi K."/>
            <person name="Hall N."/>
            <person name="Watson M."/>
            <person name="Adriaenssens E.M."/>
            <person name="Foster-Nyarko E."/>
            <person name="Jarju S."/>
            <person name="Secka A."/>
            <person name="Antonio M."/>
            <person name="Oren A."/>
            <person name="Chaudhuri R.R."/>
            <person name="La Ragione R."/>
            <person name="Hildebrand F."/>
            <person name="Pallen M.J."/>
        </authorList>
    </citation>
    <scope>NUCLEOTIDE SEQUENCE</scope>
    <source>
        <strain evidence="4">USAMLcec3-2134</strain>
    </source>
</reference>
<comment type="caution">
    <text evidence="4">The sequence shown here is derived from an EMBL/GenBank/DDBJ whole genome shotgun (WGS) entry which is preliminary data.</text>
</comment>
<proteinExistence type="predicted"/>
<dbReference type="PANTHER" id="PTHR43479:SF7">
    <property type="entry name" value="TETR-FAMILY TRANSCRIPTIONAL REGULATOR"/>
    <property type="match status" value="1"/>
</dbReference>
<keyword evidence="1 2" id="KW-0238">DNA-binding</keyword>
<dbReference type="PROSITE" id="PS50977">
    <property type="entry name" value="HTH_TETR_2"/>
    <property type="match status" value="1"/>
</dbReference>
<gene>
    <name evidence="4" type="ORF">H9763_09175</name>
</gene>